<dbReference type="Gene3D" id="3.30.40.10">
    <property type="entry name" value="Zinc/RING finger domain, C3HC4 (zinc finger)"/>
    <property type="match status" value="1"/>
</dbReference>
<dbReference type="PANTHER" id="PTHR45877">
    <property type="entry name" value="E3 UBIQUITIN-PROTEIN LIGASE SIAH2"/>
    <property type="match status" value="1"/>
</dbReference>
<dbReference type="EMBL" id="GECZ01032004">
    <property type="protein sequence ID" value="JAS37765.1"/>
    <property type="molecule type" value="Transcribed_RNA"/>
</dbReference>
<reference evidence="7" key="1">
    <citation type="submission" date="2015-11" db="EMBL/GenBank/DDBJ databases">
        <title>De novo transcriptome assembly of four potential Pierce s Disease insect vectors from Arizona vineyards.</title>
        <authorList>
            <person name="Tassone E.E."/>
        </authorList>
    </citation>
    <scope>NUCLEOTIDE SEQUENCE</scope>
</reference>
<dbReference type="GO" id="GO:0016567">
    <property type="term" value="P:protein ubiquitination"/>
    <property type="evidence" value="ECO:0007669"/>
    <property type="project" value="UniProtKB-UniPathway"/>
</dbReference>
<dbReference type="InterPro" id="IPR004162">
    <property type="entry name" value="SINA-like_animal"/>
</dbReference>
<dbReference type="GO" id="GO:0008270">
    <property type="term" value="F:zinc ion binding"/>
    <property type="evidence" value="ECO:0007669"/>
    <property type="project" value="UniProtKB-KW"/>
</dbReference>
<keyword evidence="1" id="KW-0479">Metal-binding</keyword>
<evidence type="ECO:0000256" key="3">
    <source>
        <dbReference type="ARBA" id="ARBA00022833"/>
    </source>
</evidence>
<sequence length="259" mass="30228">MDHFSLEDLKRSIEKLLDIVRCAVCLETVQGEIVQCVNSHLLCGKCKTGLSDCPTCRQQFSEVRPCKNIIQVIETLPAQCKHKRCQMYLRPNGDDHEKYCGFRIIDCKWCEWEGCAVDLLKHVKEQHPDDRIFTAETETVCLPGFDISKNTHWFTPFYVHDQFFWEETFCDVISKLFVKTLHSVPINKPKDTFFWKIVLNSTQTEFVSKIKLNLDPDVDLDDDEKSIYVPWKTVPNYINKKGNFTYNTHITKMCSKSLT</sequence>
<dbReference type="GO" id="GO:0031624">
    <property type="term" value="F:ubiquitin conjugating enzyme binding"/>
    <property type="evidence" value="ECO:0007669"/>
    <property type="project" value="TreeGrafter"/>
</dbReference>
<dbReference type="PANTHER" id="PTHR45877:SF2">
    <property type="entry name" value="E3 UBIQUITIN-PROTEIN LIGASE SINA-RELATED"/>
    <property type="match status" value="1"/>
</dbReference>
<dbReference type="EMBL" id="GECZ01023420">
    <property type="protein sequence ID" value="JAS46349.1"/>
    <property type="molecule type" value="Transcribed_RNA"/>
</dbReference>
<dbReference type="PROSITE" id="PS50089">
    <property type="entry name" value="ZF_RING_2"/>
    <property type="match status" value="1"/>
</dbReference>
<evidence type="ECO:0000256" key="4">
    <source>
        <dbReference type="PROSITE-ProRule" id="PRU00175"/>
    </source>
</evidence>
<gene>
    <name evidence="6" type="ORF">g.16234</name>
    <name evidence="7" type="ORF">g.16236</name>
</gene>
<feature type="domain" description="RING-type" evidence="5">
    <location>
        <begin position="22"/>
        <end position="57"/>
    </location>
</feature>
<protein>
    <recommendedName>
        <fullName evidence="5">RING-type domain-containing protein</fullName>
    </recommendedName>
</protein>
<dbReference type="Pfam" id="PF21362">
    <property type="entry name" value="Sina_RING"/>
    <property type="match status" value="1"/>
</dbReference>
<evidence type="ECO:0000256" key="1">
    <source>
        <dbReference type="ARBA" id="ARBA00022723"/>
    </source>
</evidence>
<organism evidence="7">
    <name type="scientific">Cuerna arida</name>
    <dbReference type="NCBI Taxonomy" id="1464854"/>
    <lineage>
        <taxon>Eukaryota</taxon>
        <taxon>Metazoa</taxon>
        <taxon>Ecdysozoa</taxon>
        <taxon>Arthropoda</taxon>
        <taxon>Hexapoda</taxon>
        <taxon>Insecta</taxon>
        <taxon>Pterygota</taxon>
        <taxon>Neoptera</taxon>
        <taxon>Paraneoptera</taxon>
        <taxon>Hemiptera</taxon>
        <taxon>Auchenorrhyncha</taxon>
        <taxon>Membracoidea</taxon>
        <taxon>Cicadellidae</taxon>
        <taxon>Cicadellinae</taxon>
        <taxon>Proconiini</taxon>
        <taxon>Cuerna</taxon>
    </lineage>
</organism>
<keyword evidence="2 4" id="KW-0863">Zinc-finger</keyword>
<dbReference type="UniPathway" id="UPA00143"/>
<accession>A0A1B6F7Y8</accession>
<dbReference type="GO" id="GO:0043161">
    <property type="term" value="P:proteasome-mediated ubiquitin-dependent protein catabolic process"/>
    <property type="evidence" value="ECO:0007669"/>
    <property type="project" value="TreeGrafter"/>
</dbReference>
<dbReference type="AlphaFoldDB" id="A0A1B6F7Y8"/>
<name>A0A1B6F7Y8_9HEMI</name>
<keyword evidence="3" id="KW-0862">Zinc</keyword>
<dbReference type="InterPro" id="IPR049548">
    <property type="entry name" value="Sina-like_RING"/>
</dbReference>
<evidence type="ECO:0000259" key="5">
    <source>
        <dbReference type="PROSITE" id="PS50089"/>
    </source>
</evidence>
<evidence type="ECO:0000313" key="6">
    <source>
        <dbReference type="EMBL" id="JAS37765.1"/>
    </source>
</evidence>
<evidence type="ECO:0000256" key="2">
    <source>
        <dbReference type="ARBA" id="ARBA00022771"/>
    </source>
</evidence>
<evidence type="ECO:0000313" key="7">
    <source>
        <dbReference type="EMBL" id="JAS46349.1"/>
    </source>
</evidence>
<dbReference type="GO" id="GO:0061630">
    <property type="term" value="F:ubiquitin protein ligase activity"/>
    <property type="evidence" value="ECO:0007669"/>
    <property type="project" value="TreeGrafter"/>
</dbReference>
<dbReference type="GO" id="GO:0005737">
    <property type="term" value="C:cytoplasm"/>
    <property type="evidence" value="ECO:0007669"/>
    <property type="project" value="TreeGrafter"/>
</dbReference>
<dbReference type="SUPFAM" id="SSF57850">
    <property type="entry name" value="RING/U-box"/>
    <property type="match status" value="1"/>
</dbReference>
<dbReference type="InterPro" id="IPR001841">
    <property type="entry name" value="Znf_RING"/>
</dbReference>
<proteinExistence type="predicted"/>
<dbReference type="InterPro" id="IPR013083">
    <property type="entry name" value="Znf_RING/FYVE/PHD"/>
</dbReference>